<dbReference type="InterPro" id="IPR052049">
    <property type="entry name" value="Electron_transfer_protein"/>
</dbReference>
<dbReference type="AlphaFoldDB" id="A0A7C4D1Q4"/>
<evidence type="ECO:0000256" key="4">
    <source>
        <dbReference type="ARBA" id="ARBA00022692"/>
    </source>
</evidence>
<dbReference type="InterPro" id="IPR005614">
    <property type="entry name" value="NrfD-like"/>
</dbReference>
<organism evidence="8">
    <name type="scientific">Thermofilum pendens</name>
    <dbReference type="NCBI Taxonomy" id="2269"/>
    <lineage>
        <taxon>Archaea</taxon>
        <taxon>Thermoproteota</taxon>
        <taxon>Thermoprotei</taxon>
        <taxon>Thermofilales</taxon>
        <taxon>Thermofilaceae</taxon>
        <taxon>Thermofilum</taxon>
    </lineage>
</organism>
<dbReference type="EMBL" id="DTBQ01000001">
    <property type="protein sequence ID" value="HGM46122.1"/>
    <property type="molecule type" value="Genomic_DNA"/>
</dbReference>
<feature type="transmembrane region" description="Helical" evidence="7">
    <location>
        <begin position="224"/>
        <end position="241"/>
    </location>
</feature>
<keyword evidence="3" id="KW-1003">Cell membrane</keyword>
<accession>A0A7C4D1Q4</accession>
<evidence type="ECO:0000256" key="3">
    <source>
        <dbReference type="ARBA" id="ARBA00022475"/>
    </source>
</evidence>
<keyword evidence="5 7" id="KW-1133">Transmembrane helix</keyword>
<dbReference type="PANTHER" id="PTHR34856:SF2">
    <property type="entry name" value="PROTEIN NRFD"/>
    <property type="match status" value="1"/>
</dbReference>
<reference evidence="8" key="1">
    <citation type="journal article" date="2020" name="mSystems">
        <title>Genome- and Community-Level Interaction Insights into Carbon Utilization and Element Cycling Functions of Hydrothermarchaeota in Hydrothermal Sediment.</title>
        <authorList>
            <person name="Zhou Z."/>
            <person name="Liu Y."/>
            <person name="Xu W."/>
            <person name="Pan J."/>
            <person name="Luo Z.H."/>
            <person name="Li M."/>
        </authorList>
    </citation>
    <scope>NUCLEOTIDE SEQUENCE</scope>
    <source>
        <strain evidence="8">SpSt-649</strain>
    </source>
</reference>
<keyword evidence="4 7" id="KW-0812">Transmembrane</keyword>
<proteinExistence type="inferred from homology"/>
<evidence type="ECO:0000256" key="5">
    <source>
        <dbReference type="ARBA" id="ARBA00022989"/>
    </source>
</evidence>
<comment type="caution">
    <text evidence="8">The sequence shown here is derived from an EMBL/GenBank/DDBJ whole genome shotgun (WGS) entry which is preliminary data.</text>
</comment>
<keyword evidence="6 7" id="KW-0472">Membrane</keyword>
<feature type="transmembrane region" description="Helical" evidence="7">
    <location>
        <begin position="183"/>
        <end position="204"/>
    </location>
</feature>
<evidence type="ECO:0000256" key="1">
    <source>
        <dbReference type="ARBA" id="ARBA00004651"/>
    </source>
</evidence>
<sequence>MMHLQESWGMNVILDLFLGGMGAAAFILALYDYLKGERELSLKVAFAGVISLILGLLFLVSHLGKPEAAFHVFLSPNTSSVMTYGVFFNILFLVFGGLFVLPALLPKLPYSGKAGAMKLLGVIGGVFALLVMIYTGLLIARTSYPLWRNPAVPLLFVLTALSAGAGLYILVAEALKKTFPSRLISFSLLTTFLAFLAFTSMLLLVDIAPLAYRESVHFMLSENLAATMLLYLVGFAAPFLVSLAQRGRSSKALTLVLALALILQALLCRYLVVSSAFMELPW</sequence>
<evidence type="ECO:0000256" key="7">
    <source>
        <dbReference type="SAM" id="Phobius"/>
    </source>
</evidence>
<evidence type="ECO:0000256" key="2">
    <source>
        <dbReference type="ARBA" id="ARBA00008929"/>
    </source>
</evidence>
<comment type="subcellular location">
    <subcellularLocation>
        <location evidence="1">Cell membrane</location>
        <topology evidence="1">Multi-pass membrane protein</topology>
    </subcellularLocation>
</comment>
<dbReference type="PANTHER" id="PTHR34856">
    <property type="entry name" value="PROTEIN NRFD"/>
    <property type="match status" value="1"/>
</dbReference>
<feature type="transmembrane region" description="Helical" evidence="7">
    <location>
        <begin position="117"/>
        <end position="139"/>
    </location>
</feature>
<evidence type="ECO:0000313" key="8">
    <source>
        <dbReference type="EMBL" id="HGM46122.1"/>
    </source>
</evidence>
<gene>
    <name evidence="8" type="ORF">ENU21_00005</name>
</gene>
<evidence type="ECO:0008006" key="9">
    <source>
        <dbReference type="Google" id="ProtNLM"/>
    </source>
</evidence>
<feature type="transmembrane region" description="Helical" evidence="7">
    <location>
        <begin position="151"/>
        <end position="171"/>
    </location>
</feature>
<protein>
    <recommendedName>
        <fullName evidence="9">Polysulfide reductase</fullName>
    </recommendedName>
</protein>
<comment type="similarity">
    <text evidence="2">Belongs to the NrfD family.</text>
</comment>
<evidence type="ECO:0000256" key="6">
    <source>
        <dbReference type="ARBA" id="ARBA00023136"/>
    </source>
</evidence>
<dbReference type="GO" id="GO:0005886">
    <property type="term" value="C:plasma membrane"/>
    <property type="evidence" value="ECO:0007669"/>
    <property type="project" value="UniProtKB-SubCell"/>
</dbReference>
<name>A0A7C4D1Q4_THEPE</name>
<dbReference type="Gene3D" id="1.20.1630.10">
    <property type="entry name" value="Formate dehydrogenase/DMSO reductase domain"/>
    <property type="match status" value="1"/>
</dbReference>
<feature type="transmembrane region" description="Helical" evidence="7">
    <location>
        <begin position="12"/>
        <end position="32"/>
    </location>
</feature>
<feature type="transmembrane region" description="Helical" evidence="7">
    <location>
        <begin position="44"/>
        <end position="64"/>
    </location>
</feature>
<feature type="transmembrane region" description="Helical" evidence="7">
    <location>
        <begin position="84"/>
        <end position="105"/>
    </location>
</feature>
<feature type="transmembrane region" description="Helical" evidence="7">
    <location>
        <begin position="253"/>
        <end position="272"/>
    </location>
</feature>
<dbReference type="Pfam" id="PF03916">
    <property type="entry name" value="NrfD"/>
    <property type="match status" value="1"/>
</dbReference>